<dbReference type="PANTHER" id="PTHR48080:SF3">
    <property type="entry name" value="ENOLASE SUPERFAMILY MEMBER DDB_G0284701"/>
    <property type="match status" value="1"/>
</dbReference>
<keyword evidence="2" id="KW-0479">Metal-binding</keyword>
<dbReference type="InterPro" id="IPR029065">
    <property type="entry name" value="Enolase_C-like"/>
</dbReference>
<feature type="domain" description="Mandelate racemase/muconate lactonizing enzyme N-terminal" evidence="3">
    <location>
        <begin position="10"/>
        <end position="108"/>
    </location>
</feature>
<evidence type="ECO:0000259" key="3">
    <source>
        <dbReference type="Pfam" id="PF02746"/>
    </source>
</evidence>
<dbReference type="EMBL" id="UINC01111652">
    <property type="protein sequence ID" value="SVC80021.1"/>
    <property type="molecule type" value="Genomic_DNA"/>
</dbReference>
<protein>
    <recommendedName>
        <fullName evidence="6">Mandelate racemase/muconate lactonizing enzyme N-terminal domain-containing protein</fullName>
    </recommendedName>
</protein>
<accession>A0A382Q700</accession>
<evidence type="ECO:0000313" key="5">
    <source>
        <dbReference type="EMBL" id="SVC80021.1"/>
    </source>
</evidence>
<reference evidence="5" key="1">
    <citation type="submission" date="2018-05" db="EMBL/GenBank/DDBJ databases">
        <authorList>
            <person name="Lanie J.A."/>
            <person name="Ng W.-L."/>
            <person name="Kazmierczak K.M."/>
            <person name="Andrzejewski T.M."/>
            <person name="Davidsen T.M."/>
            <person name="Wayne K.J."/>
            <person name="Tettelin H."/>
            <person name="Glass J.I."/>
            <person name="Rusch D."/>
            <person name="Podicherti R."/>
            <person name="Tsui H.-C.T."/>
            <person name="Winkler M.E."/>
        </authorList>
    </citation>
    <scope>NUCLEOTIDE SEQUENCE</scope>
</reference>
<comment type="similarity">
    <text evidence="1">Belongs to the mandelate racemase/muconate lactonizing enzyme family.</text>
</comment>
<dbReference type="SUPFAM" id="SSF54826">
    <property type="entry name" value="Enolase N-terminal domain-like"/>
    <property type="match status" value="1"/>
</dbReference>
<dbReference type="Pfam" id="PF13378">
    <property type="entry name" value="MR_MLE_C"/>
    <property type="match status" value="1"/>
</dbReference>
<dbReference type="SUPFAM" id="SSF51604">
    <property type="entry name" value="Enolase C-terminal domain-like"/>
    <property type="match status" value="1"/>
</dbReference>
<dbReference type="InterPro" id="IPR013341">
    <property type="entry name" value="Mandelate_racemase_N_dom"/>
</dbReference>
<organism evidence="5">
    <name type="scientific">marine metagenome</name>
    <dbReference type="NCBI Taxonomy" id="408172"/>
    <lineage>
        <taxon>unclassified sequences</taxon>
        <taxon>metagenomes</taxon>
        <taxon>ecological metagenomes</taxon>
    </lineage>
</organism>
<dbReference type="Pfam" id="PF02746">
    <property type="entry name" value="MR_MLE_N"/>
    <property type="match status" value="1"/>
</dbReference>
<dbReference type="PANTHER" id="PTHR48080">
    <property type="entry name" value="D-GALACTONATE DEHYDRATASE-RELATED"/>
    <property type="match status" value="1"/>
</dbReference>
<evidence type="ECO:0008006" key="6">
    <source>
        <dbReference type="Google" id="ProtNLM"/>
    </source>
</evidence>
<evidence type="ECO:0000256" key="2">
    <source>
        <dbReference type="ARBA" id="ARBA00022723"/>
    </source>
</evidence>
<gene>
    <name evidence="5" type="ORF">METZ01_LOCUS332875</name>
</gene>
<proteinExistence type="inferred from homology"/>
<dbReference type="Gene3D" id="3.20.20.120">
    <property type="entry name" value="Enolase-like C-terminal domain"/>
    <property type="match status" value="1"/>
</dbReference>
<dbReference type="Gene3D" id="3.30.390.10">
    <property type="entry name" value="Enolase-like, N-terminal domain"/>
    <property type="match status" value="1"/>
</dbReference>
<evidence type="ECO:0000259" key="4">
    <source>
        <dbReference type="Pfam" id="PF13378"/>
    </source>
</evidence>
<dbReference type="InterPro" id="IPR029017">
    <property type="entry name" value="Enolase-like_N"/>
</dbReference>
<feature type="non-terminal residue" evidence="5">
    <location>
        <position position="180"/>
    </location>
</feature>
<sequence length="180" mass="19859">MDISEARIEKHTLRYEKPILTSHGEITERPVILLGLKDEQGNWGFGESSPLAGFSRENIYDVEEILSEWKKTKNDHLLAVAPTAKAAVDCAFLDLGAKKAGLPLHKFMNSESPKEFPISKLILGETPQETASNAEKATDIGYATLKIKVGALEAKVDFERLKAVRETVGQKIEIRIDANG</sequence>
<feature type="domain" description="Enolase C-terminal" evidence="4">
    <location>
        <begin position="130"/>
        <end position="180"/>
    </location>
</feature>
<dbReference type="InterPro" id="IPR036849">
    <property type="entry name" value="Enolase-like_C_sf"/>
</dbReference>
<dbReference type="AlphaFoldDB" id="A0A382Q700"/>
<dbReference type="GO" id="GO:0046872">
    <property type="term" value="F:metal ion binding"/>
    <property type="evidence" value="ECO:0007669"/>
    <property type="project" value="UniProtKB-KW"/>
</dbReference>
<evidence type="ECO:0000256" key="1">
    <source>
        <dbReference type="ARBA" id="ARBA00008031"/>
    </source>
</evidence>
<dbReference type="InterPro" id="IPR034593">
    <property type="entry name" value="DgoD-like"/>
</dbReference>
<name>A0A382Q700_9ZZZZ</name>